<dbReference type="EMBL" id="KZ772804">
    <property type="protein sequence ID" value="PTQ29936.1"/>
    <property type="molecule type" value="Genomic_DNA"/>
</dbReference>
<accession>A0A2R6W7W0</accession>
<dbReference type="InterPro" id="IPR036047">
    <property type="entry name" value="F-box-like_dom_sf"/>
</dbReference>
<dbReference type="PANTHER" id="PTHR39741:SF2">
    <property type="entry name" value="F-BOX DOMAIN-CONTAINING PROTEIN"/>
    <property type="match status" value="1"/>
</dbReference>
<dbReference type="AlphaFoldDB" id="A0A2R6W7W0"/>
<organism evidence="2 3">
    <name type="scientific">Marchantia polymorpha</name>
    <name type="common">Common liverwort</name>
    <name type="synonym">Marchantia aquatica</name>
    <dbReference type="NCBI Taxonomy" id="3197"/>
    <lineage>
        <taxon>Eukaryota</taxon>
        <taxon>Viridiplantae</taxon>
        <taxon>Streptophyta</taxon>
        <taxon>Embryophyta</taxon>
        <taxon>Marchantiophyta</taxon>
        <taxon>Marchantiopsida</taxon>
        <taxon>Marchantiidae</taxon>
        <taxon>Marchantiales</taxon>
        <taxon>Marchantiaceae</taxon>
        <taxon>Marchantia</taxon>
    </lineage>
</organism>
<dbReference type="OMA" id="SSWRHFV"/>
<reference evidence="2" key="2">
    <citation type="submission" date="2017-12" db="EMBL/GenBank/DDBJ databases">
        <title>WGS assembly of Marchantia polymorpha.</title>
        <authorList>
            <person name="Bowman J.L."/>
            <person name="Kohchi T."/>
            <person name="Yamato K.T."/>
            <person name="Jenkins J."/>
            <person name="Shu S."/>
            <person name="Ishizaki K."/>
            <person name="Yamaoka S."/>
            <person name="Nishihama R."/>
            <person name="Nakamura Y."/>
            <person name="Berger F."/>
            <person name="Adam C."/>
            <person name="Aki S.S."/>
            <person name="Althoff F."/>
            <person name="Araki T."/>
            <person name="Arteaga-Vazquez M.A."/>
            <person name="Balasubrmanian S."/>
            <person name="Bauer D."/>
            <person name="Boehm C.R."/>
            <person name="Briginshaw L."/>
            <person name="Caballero-Perez J."/>
            <person name="Catarino B."/>
            <person name="Chen F."/>
            <person name="Chiyoda S."/>
            <person name="Chovatia M."/>
            <person name="Davies K.M."/>
            <person name="Delmans M."/>
            <person name="Demura T."/>
            <person name="Dierschke T."/>
            <person name="Dolan L."/>
            <person name="Dorantes-Acosta A.E."/>
            <person name="Eklund D.M."/>
            <person name="Florent S.N."/>
            <person name="Flores-Sandoval E."/>
            <person name="Fujiyama A."/>
            <person name="Fukuzawa H."/>
            <person name="Galik B."/>
            <person name="Grimanelli D."/>
            <person name="Grimwood J."/>
            <person name="Grossniklaus U."/>
            <person name="Hamada T."/>
            <person name="Haseloff J."/>
            <person name="Hetherington A.J."/>
            <person name="Higo A."/>
            <person name="Hirakawa Y."/>
            <person name="Hundley H.N."/>
            <person name="Ikeda Y."/>
            <person name="Inoue K."/>
            <person name="Inoue S."/>
            <person name="Ishida S."/>
            <person name="Jia Q."/>
            <person name="Kakita M."/>
            <person name="Kanazawa T."/>
            <person name="Kawai Y."/>
            <person name="Kawashima T."/>
            <person name="Kennedy M."/>
            <person name="Kinose K."/>
            <person name="Kinoshita T."/>
            <person name="Kohara Y."/>
            <person name="Koide E."/>
            <person name="Komatsu K."/>
            <person name="Kopischke S."/>
            <person name="Kubo M."/>
            <person name="Kyozuka J."/>
            <person name="Lagercrantz U."/>
            <person name="Lin S.S."/>
            <person name="Lindquist E."/>
            <person name="Lipzen A.M."/>
            <person name="Lu C."/>
            <person name="Luna E.D."/>
            <person name="Martienssen R.A."/>
            <person name="Minamino N."/>
            <person name="Mizutani M."/>
            <person name="Mizutani M."/>
            <person name="Mochizuki N."/>
            <person name="Monte I."/>
            <person name="Mosher R."/>
            <person name="Nagasaki H."/>
            <person name="Nakagami H."/>
            <person name="Naramoto S."/>
            <person name="Nishitani K."/>
            <person name="Ohtani M."/>
            <person name="Okamoto T."/>
            <person name="Okumura M."/>
            <person name="Phillips J."/>
            <person name="Pollak B."/>
            <person name="Reinders A."/>
            <person name="Roevekamp M."/>
            <person name="Sano R."/>
            <person name="Sawa S."/>
            <person name="Schmid M.W."/>
            <person name="Shirakawa M."/>
            <person name="Solano R."/>
            <person name="Spunde A."/>
            <person name="Suetsugu N."/>
            <person name="Sugano S."/>
            <person name="Sugiyama A."/>
            <person name="Sun R."/>
            <person name="Suzuki Y."/>
            <person name="Takenaka M."/>
            <person name="Takezawa D."/>
            <person name="Tomogane H."/>
            <person name="Tsuzuki M."/>
            <person name="Ueda T."/>
            <person name="Umeda M."/>
            <person name="Ward J.M."/>
            <person name="Watanabe Y."/>
            <person name="Yazaki K."/>
            <person name="Yokoyama R."/>
            <person name="Yoshitake Y."/>
            <person name="Yotsui I."/>
            <person name="Zachgo S."/>
            <person name="Schmutz J."/>
        </authorList>
    </citation>
    <scope>NUCLEOTIDE SEQUENCE [LARGE SCALE GENOMIC DNA]</scope>
    <source>
        <strain evidence="2">Tak-1</strain>
    </source>
</reference>
<evidence type="ECO:0000313" key="2">
    <source>
        <dbReference type="EMBL" id="PTQ29936.1"/>
    </source>
</evidence>
<protein>
    <recommendedName>
        <fullName evidence="1">F-box domain-containing protein</fullName>
    </recommendedName>
</protein>
<sequence>METQIMPSPRGIWDLLDDDTIIYILKYLVAPSDVANASVVSRSWRQHVLEGQLWRGLCHREFPELGLIDDVIEIDILRRVEGAGSSNTSYQSTLEKNHRVYRQLYWEMTQTPLLERNCISAAIAASSTDKFPEESIHETLHPNSKRPRDIHDSSWSYWSSTGQKDPRVPESLTYKLLSSLCLVHEIKIRPFEAEFQHGNPVYSSKYVRFRLGYENPRRPSCSDDMLKMDVECDKPLEFPWTPGPPPEYIWTYVSPEYPMDQRDSLQTFKLPRPVLCMGQILQVELLERVQTQLQDLLYYICVCHVRVIGKPIKNFGFSPLSAGGGGCGLICQRGLDYLATPKPDIPEHVPNEDDAAGAALGAGRDNFAERIRQLRLNRGLWHFTREVSYNSAASCRHM</sequence>
<dbReference type="PANTHER" id="PTHR39741">
    <property type="entry name" value="F-BOX DOMAIN CONTAINING PROTEIN, EXPRESSED"/>
    <property type="match status" value="1"/>
</dbReference>
<feature type="domain" description="F-box" evidence="1">
    <location>
        <begin position="19"/>
        <end position="59"/>
    </location>
</feature>
<proteinExistence type="predicted"/>
<dbReference type="InterPro" id="IPR055336">
    <property type="entry name" value="At4g00755-like"/>
</dbReference>
<evidence type="ECO:0000259" key="1">
    <source>
        <dbReference type="Pfam" id="PF12937"/>
    </source>
</evidence>
<dbReference type="EMBL" id="KZ772804">
    <property type="protein sequence ID" value="PTQ29937.1"/>
    <property type="molecule type" value="Genomic_DNA"/>
</dbReference>
<dbReference type="SUPFAM" id="SSF81383">
    <property type="entry name" value="F-box domain"/>
    <property type="match status" value="1"/>
</dbReference>
<keyword evidence="3" id="KW-1185">Reference proteome</keyword>
<evidence type="ECO:0000313" key="3">
    <source>
        <dbReference type="Proteomes" id="UP000244005"/>
    </source>
</evidence>
<reference evidence="3" key="1">
    <citation type="journal article" date="2017" name="Cell">
        <title>Insights into land plant evolution garnered from the Marchantia polymorpha genome.</title>
        <authorList>
            <person name="Bowman J.L."/>
            <person name="Kohchi T."/>
            <person name="Yamato K.T."/>
            <person name="Jenkins J."/>
            <person name="Shu S."/>
            <person name="Ishizaki K."/>
            <person name="Yamaoka S."/>
            <person name="Nishihama R."/>
            <person name="Nakamura Y."/>
            <person name="Berger F."/>
            <person name="Adam C."/>
            <person name="Aki S.S."/>
            <person name="Althoff F."/>
            <person name="Araki T."/>
            <person name="Arteaga-Vazquez M.A."/>
            <person name="Balasubrmanian S."/>
            <person name="Barry K."/>
            <person name="Bauer D."/>
            <person name="Boehm C.R."/>
            <person name="Briginshaw L."/>
            <person name="Caballero-Perez J."/>
            <person name="Catarino B."/>
            <person name="Chen F."/>
            <person name="Chiyoda S."/>
            <person name="Chovatia M."/>
            <person name="Davies K.M."/>
            <person name="Delmans M."/>
            <person name="Demura T."/>
            <person name="Dierschke T."/>
            <person name="Dolan L."/>
            <person name="Dorantes-Acosta A.E."/>
            <person name="Eklund D.M."/>
            <person name="Florent S.N."/>
            <person name="Flores-Sandoval E."/>
            <person name="Fujiyama A."/>
            <person name="Fukuzawa H."/>
            <person name="Galik B."/>
            <person name="Grimanelli D."/>
            <person name="Grimwood J."/>
            <person name="Grossniklaus U."/>
            <person name="Hamada T."/>
            <person name="Haseloff J."/>
            <person name="Hetherington A.J."/>
            <person name="Higo A."/>
            <person name="Hirakawa Y."/>
            <person name="Hundley H.N."/>
            <person name="Ikeda Y."/>
            <person name="Inoue K."/>
            <person name="Inoue S.I."/>
            <person name="Ishida S."/>
            <person name="Jia Q."/>
            <person name="Kakita M."/>
            <person name="Kanazawa T."/>
            <person name="Kawai Y."/>
            <person name="Kawashima T."/>
            <person name="Kennedy M."/>
            <person name="Kinose K."/>
            <person name="Kinoshita T."/>
            <person name="Kohara Y."/>
            <person name="Koide E."/>
            <person name="Komatsu K."/>
            <person name="Kopischke S."/>
            <person name="Kubo M."/>
            <person name="Kyozuka J."/>
            <person name="Lagercrantz U."/>
            <person name="Lin S.S."/>
            <person name="Lindquist E."/>
            <person name="Lipzen A.M."/>
            <person name="Lu C.W."/>
            <person name="De Luna E."/>
            <person name="Martienssen R.A."/>
            <person name="Minamino N."/>
            <person name="Mizutani M."/>
            <person name="Mizutani M."/>
            <person name="Mochizuki N."/>
            <person name="Monte I."/>
            <person name="Mosher R."/>
            <person name="Nagasaki H."/>
            <person name="Nakagami H."/>
            <person name="Naramoto S."/>
            <person name="Nishitani K."/>
            <person name="Ohtani M."/>
            <person name="Okamoto T."/>
            <person name="Okumura M."/>
            <person name="Phillips J."/>
            <person name="Pollak B."/>
            <person name="Reinders A."/>
            <person name="Rovekamp M."/>
            <person name="Sano R."/>
            <person name="Sawa S."/>
            <person name="Schmid M.W."/>
            <person name="Shirakawa M."/>
            <person name="Solano R."/>
            <person name="Spunde A."/>
            <person name="Suetsugu N."/>
            <person name="Sugano S."/>
            <person name="Sugiyama A."/>
            <person name="Sun R."/>
            <person name="Suzuki Y."/>
            <person name="Takenaka M."/>
            <person name="Takezawa D."/>
            <person name="Tomogane H."/>
            <person name="Tsuzuki M."/>
            <person name="Ueda T."/>
            <person name="Umeda M."/>
            <person name="Ward J.M."/>
            <person name="Watanabe Y."/>
            <person name="Yazaki K."/>
            <person name="Yokoyama R."/>
            <person name="Yoshitake Y."/>
            <person name="Yotsui I."/>
            <person name="Zachgo S."/>
            <person name="Schmutz J."/>
        </authorList>
    </citation>
    <scope>NUCLEOTIDE SEQUENCE [LARGE SCALE GENOMIC DNA]</scope>
    <source>
        <strain evidence="3">Tak-1</strain>
    </source>
</reference>
<dbReference type="Proteomes" id="UP000244005">
    <property type="component" value="Unassembled WGS sequence"/>
</dbReference>
<dbReference type="InterPro" id="IPR001810">
    <property type="entry name" value="F-box_dom"/>
</dbReference>
<dbReference type="OrthoDB" id="63379at2759"/>
<dbReference type="Pfam" id="PF12937">
    <property type="entry name" value="F-box-like"/>
    <property type="match status" value="1"/>
</dbReference>
<name>A0A2R6W7W0_MARPO</name>
<dbReference type="Gene3D" id="1.20.1280.50">
    <property type="match status" value="1"/>
</dbReference>
<gene>
    <name evidence="2" type="ORF">MARPO_0132s0014</name>
</gene>